<geneLocation type="plasmid" evidence="2">
    <name>unnamed1</name>
</geneLocation>
<dbReference type="EMBL" id="CP031306">
    <property type="protein sequence ID" value="QCC56431.1"/>
    <property type="molecule type" value="Genomic_DNA"/>
</dbReference>
<evidence type="ECO:0000313" key="3">
    <source>
        <dbReference type="Proteomes" id="UP000296822"/>
    </source>
</evidence>
<dbReference type="Proteomes" id="UP000296822">
    <property type="component" value="Plasmid unnamed1"/>
</dbReference>
<dbReference type="AlphaFoldDB" id="A0A4D6HS88"/>
<organism evidence="2 3">
    <name type="scientific">Natronorubrum bangense</name>
    <dbReference type="NCBI Taxonomy" id="61858"/>
    <lineage>
        <taxon>Archaea</taxon>
        <taxon>Methanobacteriati</taxon>
        <taxon>Methanobacteriota</taxon>
        <taxon>Stenosarchaea group</taxon>
        <taxon>Halobacteria</taxon>
        <taxon>Halobacteriales</taxon>
        <taxon>Natrialbaceae</taxon>
        <taxon>Natronorubrum</taxon>
    </lineage>
</organism>
<dbReference type="KEGG" id="nbg:DV706_18055"/>
<evidence type="ECO:0000313" key="2">
    <source>
        <dbReference type="EMBL" id="QCC56431.1"/>
    </source>
</evidence>
<accession>A0A4D6HS88</accession>
<sequence>MAFFSGLRSLPWHFVSLAVDVSLYEPFGVLEDVVVGLPDAYFAWVPRTCMQWCDQPTRPSGSEGVKAWNRSLKEEVA</sequence>
<keyword evidence="2" id="KW-0614">Plasmid</keyword>
<feature type="region of interest" description="Disordered" evidence="1">
    <location>
        <begin position="57"/>
        <end position="77"/>
    </location>
</feature>
<protein>
    <submittedName>
        <fullName evidence="2">Uncharacterized protein</fullName>
    </submittedName>
</protein>
<evidence type="ECO:0000256" key="1">
    <source>
        <dbReference type="SAM" id="MobiDB-lite"/>
    </source>
</evidence>
<reference evidence="2 3" key="1">
    <citation type="journal article" date="2019" name="Nat. Commun.">
        <title>A new type of DNA phosphorothioation-based antiviral system in archaea.</title>
        <authorList>
            <person name="Xiong L."/>
            <person name="Liu S."/>
            <person name="Chen S."/>
            <person name="Xiao Y."/>
            <person name="Zhu B."/>
            <person name="Gao Y."/>
            <person name="Zhang Y."/>
            <person name="Chen B."/>
            <person name="Luo J."/>
            <person name="Deng Z."/>
            <person name="Chen X."/>
            <person name="Wang L."/>
            <person name="Chen S."/>
        </authorList>
    </citation>
    <scope>NUCLEOTIDE SEQUENCE [LARGE SCALE GENOMIC DNA]</scope>
    <source>
        <strain evidence="2 3">JCM 10635</strain>
        <plasmid evidence="2 3">unnamed1</plasmid>
    </source>
</reference>
<gene>
    <name evidence="2" type="ORF">DV706_18055</name>
</gene>
<name>A0A4D6HS88_9EURY</name>
<proteinExistence type="predicted"/>